<evidence type="ECO:0000256" key="1">
    <source>
        <dbReference type="SAM" id="SignalP"/>
    </source>
</evidence>
<evidence type="ECO:0000313" key="2">
    <source>
        <dbReference type="EMBL" id="OQR88689.1"/>
    </source>
</evidence>
<evidence type="ECO:0000313" key="3">
    <source>
        <dbReference type="Proteomes" id="UP000243217"/>
    </source>
</evidence>
<reference evidence="2 3" key="1">
    <citation type="journal article" date="2014" name="Genome Biol. Evol.">
        <title>The secreted proteins of Achlya hypogyna and Thraustotheca clavata identify the ancestral oomycete secretome and reveal gene acquisitions by horizontal gene transfer.</title>
        <authorList>
            <person name="Misner I."/>
            <person name="Blouin N."/>
            <person name="Leonard G."/>
            <person name="Richards T.A."/>
            <person name="Lane C.E."/>
        </authorList>
    </citation>
    <scope>NUCLEOTIDE SEQUENCE [LARGE SCALE GENOMIC DNA]</scope>
    <source>
        <strain evidence="2 3">ATCC 34112</strain>
    </source>
</reference>
<dbReference type="AlphaFoldDB" id="A0A1V9YS87"/>
<organism evidence="2 3">
    <name type="scientific">Thraustotheca clavata</name>
    <dbReference type="NCBI Taxonomy" id="74557"/>
    <lineage>
        <taxon>Eukaryota</taxon>
        <taxon>Sar</taxon>
        <taxon>Stramenopiles</taxon>
        <taxon>Oomycota</taxon>
        <taxon>Saprolegniomycetes</taxon>
        <taxon>Saprolegniales</taxon>
        <taxon>Achlyaceae</taxon>
        <taxon>Thraustotheca</taxon>
    </lineage>
</organism>
<dbReference type="Proteomes" id="UP000243217">
    <property type="component" value="Unassembled WGS sequence"/>
</dbReference>
<dbReference type="EMBL" id="JNBS01003056">
    <property type="protein sequence ID" value="OQR88689.1"/>
    <property type="molecule type" value="Genomic_DNA"/>
</dbReference>
<feature type="signal peptide" evidence="1">
    <location>
        <begin position="1"/>
        <end position="19"/>
    </location>
</feature>
<evidence type="ECO:0008006" key="4">
    <source>
        <dbReference type="Google" id="ProtNLM"/>
    </source>
</evidence>
<keyword evidence="1" id="KW-0732">Signal</keyword>
<keyword evidence="3" id="KW-1185">Reference proteome</keyword>
<feature type="chain" id="PRO_5012190251" description="Secreted protein" evidence="1">
    <location>
        <begin position="20"/>
        <end position="229"/>
    </location>
</feature>
<accession>A0A1V9YS87</accession>
<protein>
    <recommendedName>
        <fullName evidence="4">Secreted protein</fullName>
    </recommendedName>
</protein>
<name>A0A1V9YS87_9STRA</name>
<sequence>MLSLLWHVTAVVPVPQIMAQRWQSMVNKYILGCKTQFTTVNPVITTVHRPCTDLTLDSCAAVRSATNGTTAPNTINPATTGEAPTNTNNSTTHACHVKGIPTPLNDGPKCTAMPSPTMHRPAMVPTPCHFSTCSPNAISKYVRVLRQTLRVIPHYTQMYGCAYSSKCFQSTVDFPTYKQPNLMLFVVLTTAVLLNSNATLFTHAAMLTLFGPSMLEHGHASASTSLECL</sequence>
<comment type="caution">
    <text evidence="2">The sequence shown here is derived from an EMBL/GenBank/DDBJ whole genome shotgun (WGS) entry which is preliminary data.</text>
</comment>
<gene>
    <name evidence="2" type="ORF">THRCLA_22814</name>
</gene>
<proteinExistence type="predicted"/>